<evidence type="ECO:0000256" key="3">
    <source>
        <dbReference type="ARBA" id="ARBA00022801"/>
    </source>
</evidence>
<protein>
    <recommendedName>
        <fullName evidence="2 5">Glutaminase</fullName>
        <ecNumber evidence="2 5">3.5.1.2</ecNumber>
    </recommendedName>
</protein>
<evidence type="ECO:0000256" key="4">
    <source>
        <dbReference type="ARBA" id="ARBA00049534"/>
    </source>
</evidence>
<dbReference type="NCBIfam" id="NF009020">
    <property type="entry name" value="PRK12356.1"/>
    <property type="match status" value="1"/>
</dbReference>
<evidence type="ECO:0000256" key="1">
    <source>
        <dbReference type="ARBA" id="ARBA00011076"/>
    </source>
</evidence>
<dbReference type="SUPFAM" id="SSF56601">
    <property type="entry name" value="beta-lactamase/transpeptidase-like"/>
    <property type="match status" value="1"/>
</dbReference>
<dbReference type="Pfam" id="PF04960">
    <property type="entry name" value="Glutaminase"/>
    <property type="match status" value="1"/>
</dbReference>
<dbReference type="NCBIfam" id="TIGR03814">
    <property type="entry name" value="Gln_ase"/>
    <property type="match status" value="1"/>
</dbReference>
<dbReference type="OrthoDB" id="9788822at2"/>
<name>A0A1M4X1W0_9HYPH</name>
<sequence>MNSPADPVTPVSTGRLPSPSAVEDAISAAHLAFRDDRDGQNIQIYPALAAVPPDLFGVAIVGVSGRVYAAGDADHAFAIMSVSKPFVFALLSDAVGSAVARAEIGVNATGLAFNALSAIENGPEGRTNPMVNAGAIATTSHVPGADLDAKWRFIREGMERFAGRALTIDDAVYRSASLTNMRNKAIGHLLSTFGRLGTDPVTAVELYTRQCSLQVTARDLAAMGATLADGGVHPLTGATVVSSSGSRDALAVMATSGLYETSGDWLFDVGLPGKSGIGGGIVTVAPGKGGLGTFGPRLDGAGNSVKGQLAARFLADRLGLNLFASTPFAGG</sequence>
<comment type="subunit">
    <text evidence="5">Homotetramer.</text>
</comment>
<accession>A0A1M4X1W0</accession>
<evidence type="ECO:0000313" key="7">
    <source>
        <dbReference type="Proteomes" id="UP000184485"/>
    </source>
</evidence>
<dbReference type="HAMAP" id="MF_00313">
    <property type="entry name" value="Glutaminase"/>
    <property type="match status" value="1"/>
</dbReference>
<dbReference type="GO" id="GO:0006543">
    <property type="term" value="P:L-glutamine catabolic process"/>
    <property type="evidence" value="ECO:0007669"/>
    <property type="project" value="TreeGrafter"/>
</dbReference>
<dbReference type="STRING" id="1122133.SAMN02745157_1125"/>
<comment type="similarity">
    <text evidence="1 5">Belongs to the glutaminase family.</text>
</comment>
<dbReference type="EMBL" id="FQUP01000001">
    <property type="protein sequence ID" value="SHE87486.1"/>
    <property type="molecule type" value="Genomic_DNA"/>
</dbReference>
<dbReference type="PANTHER" id="PTHR12544">
    <property type="entry name" value="GLUTAMINASE"/>
    <property type="match status" value="1"/>
</dbReference>
<dbReference type="PANTHER" id="PTHR12544:SF48">
    <property type="entry name" value="GLUTAMINASE 1"/>
    <property type="match status" value="1"/>
</dbReference>
<dbReference type="Proteomes" id="UP000184485">
    <property type="component" value="Unassembled WGS sequence"/>
</dbReference>
<proteinExistence type="inferred from homology"/>
<feature type="binding site" evidence="5">
    <location>
        <position position="81"/>
    </location>
    <ligand>
        <name>substrate</name>
    </ligand>
</feature>
<keyword evidence="7" id="KW-1185">Reference proteome</keyword>
<feature type="binding site" evidence="5">
    <location>
        <position position="183"/>
    </location>
    <ligand>
        <name>substrate</name>
    </ligand>
</feature>
<gene>
    <name evidence="5" type="primary">glsA</name>
    <name evidence="6" type="ORF">SAMN02745157_1125</name>
</gene>
<dbReference type="GO" id="GO:0006537">
    <property type="term" value="P:glutamate biosynthetic process"/>
    <property type="evidence" value="ECO:0007669"/>
    <property type="project" value="TreeGrafter"/>
</dbReference>
<evidence type="ECO:0000256" key="2">
    <source>
        <dbReference type="ARBA" id="ARBA00012918"/>
    </source>
</evidence>
<organism evidence="6 7">
    <name type="scientific">Kaistia soli DSM 19436</name>
    <dbReference type="NCBI Taxonomy" id="1122133"/>
    <lineage>
        <taxon>Bacteria</taxon>
        <taxon>Pseudomonadati</taxon>
        <taxon>Pseudomonadota</taxon>
        <taxon>Alphaproteobacteria</taxon>
        <taxon>Hyphomicrobiales</taxon>
        <taxon>Kaistiaceae</taxon>
        <taxon>Kaistia</taxon>
    </lineage>
</organism>
<dbReference type="EC" id="3.5.1.2" evidence="2 5"/>
<dbReference type="InterPro" id="IPR015868">
    <property type="entry name" value="Glutaminase"/>
</dbReference>
<evidence type="ECO:0000313" key="6">
    <source>
        <dbReference type="EMBL" id="SHE87486.1"/>
    </source>
</evidence>
<comment type="catalytic activity">
    <reaction evidence="4 5">
        <text>L-glutamine + H2O = L-glutamate + NH4(+)</text>
        <dbReference type="Rhea" id="RHEA:15889"/>
        <dbReference type="ChEBI" id="CHEBI:15377"/>
        <dbReference type="ChEBI" id="CHEBI:28938"/>
        <dbReference type="ChEBI" id="CHEBI:29985"/>
        <dbReference type="ChEBI" id="CHEBI:58359"/>
        <dbReference type="EC" id="3.5.1.2"/>
    </reaction>
</comment>
<feature type="binding site" evidence="5">
    <location>
        <position position="132"/>
    </location>
    <ligand>
        <name>substrate</name>
    </ligand>
</feature>
<dbReference type="GO" id="GO:0004359">
    <property type="term" value="F:glutaminase activity"/>
    <property type="evidence" value="ECO:0007669"/>
    <property type="project" value="UniProtKB-UniRule"/>
</dbReference>
<dbReference type="InterPro" id="IPR012338">
    <property type="entry name" value="Beta-lactam/transpept-like"/>
</dbReference>
<dbReference type="Gene3D" id="3.40.710.10">
    <property type="entry name" value="DD-peptidase/beta-lactamase superfamily"/>
    <property type="match status" value="1"/>
</dbReference>
<comment type="caution">
    <text evidence="5">Lacks conserved residue(s) required for the propagation of feature annotation.</text>
</comment>
<feature type="binding site" evidence="5">
    <location>
        <position position="207"/>
    </location>
    <ligand>
        <name>substrate</name>
    </ligand>
</feature>
<keyword evidence="5" id="KW-0007">Acetylation</keyword>
<feature type="binding site" evidence="5">
    <location>
        <position position="259"/>
    </location>
    <ligand>
        <name>substrate</name>
    </ligand>
</feature>
<dbReference type="AlphaFoldDB" id="A0A1M4X1W0"/>
<reference evidence="6 7" key="1">
    <citation type="submission" date="2016-11" db="EMBL/GenBank/DDBJ databases">
        <authorList>
            <person name="Jaros S."/>
            <person name="Januszkiewicz K."/>
            <person name="Wedrychowicz H."/>
        </authorList>
    </citation>
    <scope>NUCLEOTIDE SEQUENCE [LARGE SCALE GENOMIC DNA]</scope>
    <source>
        <strain evidence="6 7">DSM 19436</strain>
    </source>
</reference>
<dbReference type="RefSeq" id="WP_073051732.1">
    <property type="nucleotide sequence ID" value="NZ_FQUP01000001.1"/>
</dbReference>
<evidence type="ECO:0000256" key="5">
    <source>
        <dbReference type="HAMAP-Rule" id="MF_00313"/>
    </source>
</evidence>
<keyword evidence="3 5" id="KW-0378">Hydrolase</keyword>